<dbReference type="InterPro" id="IPR013783">
    <property type="entry name" value="Ig-like_fold"/>
</dbReference>
<comment type="caution">
    <text evidence="3">The sequence shown here is derived from an EMBL/GenBank/DDBJ whole genome shotgun (WGS) entry which is preliminary data.</text>
</comment>
<name>A0A1V9Y0B1_9ACAR</name>
<dbReference type="Proteomes" id="UP000192247">
    <property type="component" value="Unassembled WGS sequence"/>
</dbReference>
<evidence type="ECO:0000313" key="4">
    <source>
        <dbReference type="Proteomes" id="UP000192247"/>
    </source>
</evidence>
<reference evidence="3 4" key="1">
    <citation type="journal article" date="2017" name="Gigascience">
        <title>Draft genome of the honey bee ectoparasitic mite, Tropilaelaps mercedesae, is shaped by the parasitic life history.</title>
        <authorList>
            <person name="Dong X."/>
            <person name="Armstrong S.D."/>
            <person name="Xia D."/>
            <person name="Makepeace B.L."/>
            <person name="Darby A.C."/>
            <person name="Kadowaki T."/>
        </authorList>
    </citation>
    <scope>NUCLEOTIDE SEQUENCE [LARGE SCALE GENOMIC DNA]</scope>
    <source>
        <strain evidence="3">Wuxi-XJTLU</strain>
    </source>
</reference>
<keyword evidence="4" id="KW-1185">Reference proteome</keyword>
<organism evidence="3 4">
    <name type="scientific">Tropilaelaps mercedesae</name>
    <dbReference type="NCBI Taxonomy" id="418985"/>
    <lineage>
        <taxon>Eukaryota</taxon>
        <taxon>Metazoa</taxon>
        <taxon>Ecdysozoa</taxon>
        <taxon>Arthropoda</taxon>
        <taxon>Chelicerata</taxon>
        <taxon>Arachnida</taxon>
        <taxon>Acari</taxon>
        <taxon>Parasitiformes</taxon>
        <taxon>Mesostigmata</taxon>
        <taxon>Gamasina</taxon>
        <taxon>Dermanyssoidea</taxon>
        <taxon>Laelapidae</taxon>
        <taxon>Tropilaelaps</taxon>
    </lineage>
</organism>
<evidence type="ECO:0000259" key="2">
    <source>
        <dbReference type="Pfam" id="PF07679"/>
    </source>
</evidence>
<accession>A0A1V9Y0B1</accession>
<evidence type="ECO:0000256" key="1">
    <source>
        <dbReference type="SAM" id="MobiDB-lite"/>
    </source>
</evidence>
<dbReference type="InterPro" id="IPR036179">
    <property type="entry name" value="Ig-like_dom_sf"/>
</dbReference>
<dbReference type="AlphaFoldDB" id="A0A1V9Y0B1"/>
<gene>
    <name evidence="3" type="ORF">BIW11_02603</name>
</gene>
<dbReference type="OrthoDB" id="5984265at2759"/>
<proteinExistence type="predicted"/>
<dbReference type="InterPro" id="IPR013098">
    <property type="entry name" value="Ig_I-set"/>
</dbReference>
<dbReference type="Pfam" id="PF07679">
    <property type="entry name" value="I-set"/>
    <property type="match status" value="1"/>
</dbReference>
<feature type="region of interest" description="Disordered" evidence="1">
    <location>
        <begin position="80"/>
        <end position="103"/>
    </location>
</feature>
<dbReference type="Gene3D" id="2.60.40.10">
    <property type="entry name" value="Immunoglobulins"/>
    <property type="match status" value="1"/>
</dbReference>
<protein>
    <recommendedName>
        <fullName evidence="2">Immunoglobulin I-set domain-containing protein</fullName>
    </recommendedName>
</protein>
<dbReference type="SUPFAM" id="SSF48726">
    <property type="entry name" value="Immunoglobulin"/>
    <property type="match status" value="1"/>
</dbReference>
<dbReference type="InParanoid" id="A0A1V9Y0B1"/>
<dbReference type="EMBL" id="MNPL01001435">
    <property type="protein sequence ID" value="OQR79151.1"/>
    <property type="molecule type" value="Genomic_DNA"/>
</dbReference>
<feature type="compositionally biased region" description="Polar residues" evidence="1">
    <location>
        <begin position="86"/>
        <end position="103"/>
    </location>
</feature>
<evidence type="ECO:0000313" key="3">
    <source>
        <dbReference type="EMBL" id="OQR79151.1"/>
    </source>
</evidence>
<sequence>MPCDEIMFSDKNEIVLSGRFKLVGGILHIERVQATDKGDYTCEASNTLGTISRVFTVALNGFARRSHPYLKFRRPMAGDKTRMAPSLSQIGENSQSSRDSTNATCANVIPQSVTFKVLENLEEG</sequence>
<feature type="domain" description="Immunoglobulin I-set" evidence="2">
    <location>
        <begin position="27"/>
        <end position="57"/>
    </location>
</feature>